<sequence>MTAVNCTTASLLLLLSCFTYAYSFTSITSRVSTSTKLFSAPLSNDEIEIKGRRNFIAAAAAAVAVVGSNPGISLADTIGKETEAPTLSTGESVMICKKRGPLGACLETVVRTEDNDNDKASKYFIDPKVYVKSREDALKAAEEESEGSELIRKLRQQTEANKERNELIVRQKTLENDQGASFGPFDRQVVILNEDGRTYTLLQNPQAMRLKKAGYIVDRRFVKQPSKEVIEEALNPSAEEEGGGGIGGFLGGLFGGGGGGE</sequence>
<feature type="chain" id="PRO_5030822996" evidence="1">
    <location>
        <begin position="24"/>
        <end position="261"/>
    </location>
</feature>
<dbReference type="AlphaFoldDB" id="A0A7S2N2D9"/>
<dbReference type="EMBL" id="HBGV01018373">
    <property type="protein sequence ID" value="CAD9515884.1"/>
    <property type="molecule type" value="Transcribed_RNA"/>
</dbReference>
<accession>A0A7S2N2D9</accession>
<gene>
    <name evidence="2" type="ORF">HTAM1171_LOCUS11362</name>
</gene>
<reference evidence="2" key="1">
    <citation type="submission" date="2021-01" db="EMBL/GenBank/DDBJ databases">
        <authorList>
            <person name="Corre E."/>
            <person name="Pelletier E."/>
            <person name="Niang G."/>
            <person name="Scheremetjew M."/>
            <person name="Finn R."/>
            <person name="Kale V."/>
            <person name="Holt S."/>
            <person name="Cochrane G."/>
            <person name="Meng A."/>
            <person name="Brown T."/>
            <person name="Cohen L."/>
        </authorList>
    </citation>
    <scope>NUCLEOTIDE SEQUENCE</scope>
    <source>
        <strain evidence="2">CCMP826</strain>
    </source>
</reference>
<protein>
    <submittedName>
        <fullName evidence="2">Uncharacterized protein</fullName>
    </submittedName>
</protein>
<proteinExistence type="predicted"/>
<organism evidence="2">
    <name type="scientific">Helicotheca tamesis</name>
    <dbReference type="NCBI Taxonomy" id="374047"/>
    <lineage>
        <taxon>Eukaryota</taxon>
        <taxon>Sar</taxon>
        <taxon>Stramenopiles</taxon>
        <taxon>Ochrophyta</taxon>
        <taxon>Bacillariophyta</taxon>
        <taxon>Mediophyceae</taxon>
        <taxon>Lithodesmiophycidae</taxon>
        <taxon>Lithodesmiales</taxon>
        <taxon>Lithodesmiaceae</taxon>
        <taxon>Helicotheca</taxon>
    </lineage>
</organism>
<feature type="signal peptide" evidence="1">
    <location>
        <begin position="1"/>
        <end position="23"/>
    </location>
</feature>
<name>A0A7S2N2D9_9STRA</name>
<evidence type="ECO:0000313" key="2">
    <source>
        <dbReference type="EMBL" id="CAD9515884.1"/>
    </source>
</evidence>
<evidence type="ECO:0000256" key="1">
    <source>
        <dbReference type="SAM" id="SignalP"/>
    </source>
</evidence>
<keyword evidence="1" id="KW-0732">Signal</keyword>